<dbReference type="AlphaFoldDB" id="A0A261G909"/>
<keyword evidence="2" id="KW-1185">Reference proteome</keyword>
<accession>A0A261G909</accession>
<evidence type="ECO:0000313" key="2">
    <source>
        <dbReference type="Proteomes" id="UP000216451"/>
    </source>
</evidence>
<organism evidence="1 2">
    <name type="scientific">Bifidobacterium aquikefiri</name>
    <dbReference type="NCBI Taxonomy" id="1653207"/>
    <lineage>
        <taxon>Bacteria</taxon>
        <taxon>Bacillati</taxon>
        <taxon>Actinomycetota</taxon>
        <taxon>Actinomycetes</taxon>
        <taxon>Bifidobacteriales</taxon>
        <taxon>Bifidobacteriaceae</taxon>
        <taxon>Bifidobacterium</taxon>
    </lineage>
</organism>
<dbReference type="Proteomes" id="UP000216451">
    <property type="component" value="Unassembled WGS sequence"/>
</dbReference>
<name>A0A261G909_9BIFI</name>
<sequence length="41" mass="4481">MRTRIGAIEAVTFEFNGNGGKNLTNLSLTTPRTDSDRIIAE</sequence>
<gene>
    <name evidence="1" type="ORF">BAQU_0767</name>
</gene>
<dbReference type="EMBL" id="MWXA01000004">
    <property type="protein sequence ID" value="OZG67675.1"/>
    <property type="molecule type" value="Genomic_DNA"/>
</dbReference>
<reference evidence="1 2" key="1">
    <citation type="journal article" date="2017" name="BMC Genomics">
        <title>Comparative genomic and phylogenomic analyses of the Bifidobacteriaceae family.</title>
        <authorList>
            <person name="Lugli G.A."/>
            <person name="Milani C."/>
            <person name="Turroni F."/>
            <person name="Duranti S."/>
            <person name="Mancabelli L."/>
            <person name="Mangifesta M."/>
            <person name="Ferrario C."/>
            <person name="Modesto M."/>
            <person name="Mattarelli P."/>
            <person name="Jiri K."/>
            <person name="van Sinderen D."/>
            <person name="Ventura M."/>
        </authorList>
    </citation>
    <scope>NUCLEOTIDE SEQUENCE [LARGE SCALE GENOMIC DNA]</scope>
    <source>
        <strain evidence="1 2">LMG 28769</strain>
    </source>
</reference>
<comment type="caution">
    <text evidence="1">The sequence shown here is derived from an EMBL/GenBank/DDBJ whole genome shotgun (WGS) entry which is preliminary data.</text>
</comment>
<evidence type="ECO:0000313" key="1">
    <source>
        <dbReference type="EMBL" id="OZG67675.1"/>
    </source>
</evidence>
<proteinExistence type="predicted"/>
<protein>
    <submittedName>
        <fullName evidence="1">Uncharacterized protein</fullName>
    </submittedName>
</protein>